<protein>
    <submittedName>
        <fullName evidence="1">Uncharacterized protein</fullName>
    </submittedName>
</protein>
<name>A0A165R596_9AGAM</name>
<proteinExistence type="predicted"/>
<sequence>MLMVLAFLVKRSEKSRAERRSQISSSCIALSFTLLLSTLQTPSLLPEVGHDASLPRTLLSYAIGRSWLSAHHCNASPCVPSKWIALYQNVSITLIGMSCT</sequence>
<gene>
    <name evidence="1" type="ORF">NEOLEDRAFT_556226</name>
</gene>
<dbReference type="Proteomes" id="UP000076761">
    <property type="component" value="Unassembled WGS sequence"/>
</dbReference>
<evidence type="ECO:0000313" key="2">
    <source>
        <dbReference type="Proteomes" id="UP000076761"/>
    </source>
</evidence>
<keyword evidence="2" id="KW-1185">Reference proteome</keyword>
<organism evidence="1 2">
    <name type="scientific">Neolentinus lepideus HHB14362 ss-1</name>
    <dbReference type="NCBI Taxonomy" id="1314782"/>
    <lineage>
        <taxon>Eukaryota</taxon>
        <taxon>Fungi</taxon>
        <taxon>Dikarya</taxon>
        <taxon>Basidiomycota</taxon>
        <taxon>Agaricomycotina</taxon>
        <taxon>Agaricomycetes</taxon>
        <taxon>Gloeophyllales</taxon>
        <taxon>Gloeophyllaceae</taxon>
        <taxon>Neolentinus</taxon>
    </lineage>
</organism>
<reference evidence="1 2" key="1">
    <citation type="journal article" date="2016" name="Mol. Biol. Evol.">
        <title>Comparative Genomics of Early-Diverging Mushroom-Forming Fungi Provides Insights into the Origins of Lignocellulose Decay Capabilities.</title>
        <authorList>
            <person name="Nagy L.G."/>
            <person name="Riley R."/>
            <person name="Tritt A."/>
            <person name="Adam C."/>
            <person name="Daum C."/>
            <person name="Floudas D."/>
            <person name="Sun H."/>
            <person name="Yadav J.S."/>
            <person name="Pangilinan J."/>
            <person name="Larsson K.H."/>
            <person name="Matsuura K."/>
            <person name="Barry K."/>
            <person name="Labutti K."/>
            <person name="Kuo R."/>
            <person name="Ohm R.A."/>
            <person name="Bhattacharya S.S."/>
            <person name="Shirouzu T."/>
            <person name="Yoshinaga Y."/>
            <person name="Martin F.M."/>
            <person name="Grigoriev I.V."/>
            <person name="Hibbett D.S."/>
        </authorList>
    </citation>
    <scope>NUCLEOTIDE SEQUENCE [LARGE SCALE GENOMIC DNA]</scope>
    <source>
        <strain evidence="1 2">HHB14362 ss-1</strain>
    </source>
</reference>
<accession>A0A165R596</accession>
<evidence type="ECO:0000313" key="1">
    <source>
        <dbReference type="EMBL" id="KZT23327.1"/>
    </source>
</evidence>
<dbReference type="InParanoid" id="A0A165R596"/>
<dbReference type="EMBL" id="KV425586">
    <property type="protein sequence ID" value="KZT23327.1"/>
    <property type="molecule type" value="Genomic_DNA"/>
</dbReference>
<dbReference type="AlphaFoldDB" id="A0A165R596"/>